<dbReference type="EMBL" id="LLXL01001165">
    <property type="protein sequence ID" value="PKK65976.1"/>
    <property type="molecule type" value="Genomic_DNA"/>
</dbReference>
<protein>
    <submittedName>
        <fullName evidence="2">Uncharacterized protein</fullName>
    </submittedName>
</protein>
<dbReference type="Proteomes" id="UP000233469">
    <property type="component" value="Unassembled WGS sequence"/>
</dbReference>
<dbReference type="OrthoDB" id="2392416at2759"/>
<feature type="region of interest" description="Disordered" evidence="1">
    <location>
        <begin position="1"/>
        <end position="24"/>
    </location>
</feature>
<dbReference type="VEuPathDB" id="FungiDB:FUN_003348"/>
<accession>A0A2N1MWH9</accession>
<dbReference type="AlphaFoldDB" id="A0A2N1MWH9"/>
<gene>
    <name evidence="2" type="ORF">RhiirC2_49230</name>
</gene>
<sequence length="163" mass="19133">MNSNNQNTQDYSNLPMDNNDDQHTSIVPNIAPQNVTFEFYFPLPNDTRIYHVTYQYTELHPLENARLLNNSINLSHILDNQFPLHNNIHSLIQQQIQHQVQQPIYQQNTENNIQQQFFDTIQPNTTKVYPNNNTHDTTSISVNGTIFDNDNIQHEEFQNSPRI</sequence>
<reference evidence="2 3" key="2">
    <citation type="submission" date="2017-10" db="EMBL/GenBank/DDBJ databases">
        <title>Extensive intraspecific genome diversity in a model arbuscular mycorrhizal fungus.</title>
        <authorList>
            <person name="Chen E.C.H."/>
            <person name="Morin E."/>
            <person name="Baudet D."/>
            <person name="Noel J."/>
            <person name="Ndikumana S."/>
            <person name="Charron P."/>
            <person name="St-Onge C."/>
            <person name="Giorgi J."/>
            <person name="Grigoriev I.V."/>
            <person name="Roux C."/>
            <person name="Martin F.M."/>
            <person name="Corradi N."/>
        </authorList>
    </citation>
    <scope>NUCLEOTIDE SEQUENCE [LARGE SCALE GENOMIC DNA]</scope>
    <source>
        <strain evidence="2 3">C2</strain>
    </source>
</reference>
<organism evidence="2 3">
    <name type="scientific">Rhizophagus irregularis</name>
    <dbReference type="NCBI Taxonomy" id="588596"/>
    <lineage>
        <taxon>Eukaryota</taxon>
        <taxon>Fungi</taxon>
        <taxon>Fungi incertae sedis</taxon>
        <taxon>Mucoromycota</taxon>
        <taxon>Glomeromycotina</taxon>
        <taxon>Glomeromycetes</taxon>
        <taxon>Glomerales</taxon>
        <taxon>Glomeraceae</taxon>
        <taxon>Rhizophagus</taxon>
    </lineage>
</organism>
<dbReference type="VEuPathDB" id="FungiDB:RhiirA1_455474"/>
<dbReference type="VEuPathDB" id="FungiDB:RhiirFUN_023518"/>
<evidence type="ECO:0000313" key="3">
    <source>
        <dbReference type="Proteomes" id="UP000233469"/>
    </source>
</evidence>
<evidence type="ECO:0000313" key="2">
    <source>
        <dbReference type="EMBL" id="PKK65976.1"/>
    </source>
</evidence>
<feature type="compositionally biased region" description="Polar residues" evidence="1">
    <location>
        <begin position="1"/>
        <end position="16"/>
    </location>
</feature>
<evidence type="ECO:0000256" key="1">
    <source>
        <dbReference type="SAM" id="MobiDB-lite"/>
    </source>
</evidence>
<reference evidence="2 3" key="1">
    <citation type="submission" date="2016-04" db="EMBL/GenBank/DDBJ databases">
        <title>Genome analyses suggest a sexual origin of heterokaryosis in a supposedly ancient asexual fungus.</title>
        <authorList>
            <person name="Ropars J."/>
            <person name="Sedzielewska K."/>
            <person name="Noel J."/>
            <person name="Charron P."/>
            <person name="Farinelli L."/>
            <person name="Marton T."/>
            <person name="Kruger M."/>
            <person name="Pelin A."/>
            <person name="Brachmann A."/>
            <person name="Corradi N."/>
        </authorList>
    </citation>
    <scope>NUCLEOTIDE SEQUENCE [LARGE SCALE GENOMIC DNA]</scope>
    <source>
        <strain evidence="2 3">C2</strain>
    </source>
</reference>
<comment type="caution">
    <text evidence="2">The sequence shown here is derived from an EMBL/GenBank/DDBJ whole genome shotgun (WGS) entry which is preliminary data.</text>
</comment>
<proteinExistence type="predicted"/>
<name>A0A2N1MWH9_9GLOM</name>